<feature type="region of interest" description="Disordered" evidence="3">
    <location>
        <begin position="1"/>
        <end position="37"/>
    </location>
</feature>
<dbReference type="PANTHER" id="PTHR39428">
    <property type="entry name" value="F420H(2)-DEPENDENT QUINONE REDUCTASE RV1261C"/>
    <property type="match status" value="1"/>
</dbReference>
<evidence type="ECO:0000256" key="2">
    <source>
        <dbReference type="ARBA" id="ARBA00049106"/>
    </source>
</evidence>
<dbReference type="InterPro" id="IPR012349">
    <property type="entry name" value="Split_barrel_FMN-bd"/>
</dbReference>
<feature type="compositionally biased region" description="Polar residues" evidence="3">
    <location>
        <begin position="15"/>
        <end position="25"/>
    </location>
</feature>
<accession>A0ABN2C394</accession>
<evidence type="ECO:0000256" key="3">
    <source>
        <dbReference type="SAM" id="MobiDB-lite"/>
    </source>
</evidence>
<gene>
    <name evidence="4" type="ORF">GCM10009789_02110</name>
</gene>
<dbReference type="InterPro" id="IPR004378">
    <property type="entry name" value="F420H2_quin_Rdtase"/>
</dbReference>
<dbReference type="Pfam" id="PF04075">
    <property type="entry name" value="F420H2_quin_red"/>
    <property type="match status" value="1"/>
</dbReference>
<comment type="catalytic activity">
    <reaction evidence="2">
        <text>oxidized coenzyme F420-(gamma-L-Glu)(n) + a quinol + H(+) = reduced coenzyme F420-(gamma-L-Glu)(n) + a quinone</text>
        <dbReference type="Rhea" id="RHEA:39663"/>
        <dbReference type="Rhea" id="RHEA-COMP:12939"/>
        <dbReference type="Rhea" id="RHEA-COMP:14378"/>
        <dbReference type="ChEBI" id="CHEBI:15378"/>
        <dbReference type="ChEBI" id="CHEBI:24646"/>
        <dbReference type="ChEBI" id="CHEBI:132124"/>
        <dbReference type="ChEBI" id="CHEBI:133980"/>
        <dbReference type="ChEBI" id="CHEBI:139511"/>
    </reaction>
</comment>
<comment type="caution">
    <text evidence="4">The sequence shown here is derived from an EMBL/GenBank/DDBJ whole genome shotgun (WGS) entry which is preliminary data.</text>
</comment>
<dbReference type="EMBL" id="BAAAOS010000003">
    <property type="protein sequence ID" value="GAA1551971.1"/>
    <property type="molecule type" value="Genomic_DNA"/>
</dbReference>
<reference evidence="4 5" key="1">
    <citation type="journal article" date="2019" name="Int. J. Syst. Evol. Microbiol.">
        <title>The Global Catalogue of Microorganisms (GCM) 10K type strain sequencing project: providing services to taxonomists for standard genome sequencing and annotation.</title>
        <authorList>
            <consortium name="The Broad Institute Genomics Platform"/>
            <consortium name="The Broad Institute Genome Sequencing Center for Infectious Disease"/>
            <person name="Wu L."/>
            <person name="Ma J."/>
        </authorList>
    </citation>
    <scope>NUCLEOTIDE SEQUENCE [LARGE SCALE GENOMIC DNA]</scope>
    <source>
        <strain evidence="4 5">JCM 14969</strain>
    </source>
</reference>
<dbReference type="Gene3D" id="2.30.110.10">
    <property type="entry name" value="Electron Transport, Fmn-binding Protein, Chain A"/>
    <property type="match status" value="1"/>
</dbReference>
<keyword evidence="5" id="KW-1185">Reference proteome</keyword>
<comment type="similarity">
    <text evidence="1">Belongs to the F420H(2)-dependent quinone reductase family.</text>
</comment>
<name>A0ABN2C394_9ACTN</name>
<evidence type="ECO:0000313" key="4">
    <source>
        <dbReference type="EMBL" id="GAA1551971.1"/>
    </source>
</evidence>
<proteinExistence type="inferred from homology"/>
<evidence type="ECO:0000313" key="5">
    <source>
        <dbReference type="Proteomes" id="UP001500393"/>
    </source>
</evidence>
<evidence type="ECO:0000256" key="1">
    <source>
        <dbReference type="ARBA" id="ARBA00008710"/>
    </source>
</evidence>
<organism evidence="4 5">
    <name type="scientific">Kribbella sancticallisti</name>
    <dbReference type="NCBI Taxonomy" id="460087"/>
    <lineage>
        <taxon>Bacteria</taxon>
        <taxon>Bacillati</taxon>
        <taxon>Actinomycetota</taxon>
        <taxon>Actinomycetes</taxon>
        <taxon>Propionibacteriales</taxon>
        <taxon>Kribbellaceae</taxon>
        <taxon>Kribbella</taxon>
    </lineage>
</organism>
<dbReference type="PANTHER" id="PTHR39428:SF3">
    <property type="entry name" value="DEAZAFLAVIN-DEPENDENT NITROREDUCTASE"/>
    <property type="match status" value="1"/>
</dbReference>
<dbReference type="Proteomes" id="UP001500393">
    <property type="component" value="Unassembled WGS sequence"/>
</dbReference>
<protein>
    <submittedName>
        <fullName evidence="4">F420H(2)-dependent quinone reductase</fullName>
    </submittedName>
</protein>
<sequence>MPNPLTRQIGMPPANGSTHSVTRANLASPDRPGDTRAGQWNEQKLVLLTMRGAKSGRSRKVPLMRVEHDGRYVAAGSNSGATHHPVWYYNLLADPKMTLQDGTESRTMIARELHGDERTEWWKRATAVFPIYLSYQQETDRLLPLFLLEPVR</sequence>
<dbReference type="NCBIfam" id="TIGR00026">
    <property type="entry name" value="hi_GC_TIGR00026"/>
    <property type="match status" value="1"/>
</dbReference>